<keyword evidence="1" id="KW-0238">DNA-binding</keyword>
<dbReference type="InterPro" id="IPR001387">
    <property type="entry name" value="Cro/C1-type_HTH"/>
</dbReference>
<dbReference type="PANTHER" id="PTHR46797">
    <property type="entry name" value="HTH-TYPE TRANSCRIPTIONAL REGULATOR"/>
    <property type="match status" value="1"/>
</dbReference>
<dbReference type="Gene3D" id="1.10.260.40">
    <property type="entry name" value="lambda repressor-like DNA-binding domains"/>
    <property type="match status" value="1"/>
</dbReference>
<feature type="domain" description="HTH cro/C1-type" evidence="2">
    <location>
        <begin position="19"/>
        <end position="76"/>
    </location>
</feature>
<dbReference type="RefSeq" id="WP_221225306.1">
    <property type="nucleotide sequence ID" value="NZ_JACHXU010000019.1"/>
</dbReference>
<protein>
    <submittedName>
        <fullName evidence="3">Transcriptional regulator with XRE-family HTH domain</fullName>
    </submittedName>
</protein>
<dbReference type="CDD" id="cd00093">
    <property type="entry name" value="HTH_XRE"/>
    <property type="match status" value="1"/>
</dbReference>
<sequence length="149" mass="16704">MEDAPKPDETPKIPLAENLRKYREEKGLSLDQVAKQAKISKAYLWELERDTEGSKKPSAVVLMQIAAALSRTLADLLSLPSIQTTDGPREIPSSLVAFRDRLKSQGTELSESDLQDLAKTRFRGGQPQTPDEWHQLYLLMASNSRKPTK</sequence>
<organism evidence="3 4">
    <name type="scientific">Aporhodopirellula rubra</name>
    <dbReference type="NCBI Taxonomy" id="980271"/>
    <lineage>
        <taxon>Bacteria</taxon>
        <taxon>Pseudomonadati</taxon>
        <taxon>Planctomycetota</taxon>
        <taxon>Planctomycetia</taxon>
        <taxon>Pirellulales</taxon>
        <taxon>Pirellulaceae</taxon>
        <taxon>Aporhodopirellula</taxon>
    </lineage>
</organism>
<dbReference type="InterPro" id="IPR050807">
    <property type="entry name" value="TransReg_Diox_bact_type"/>
</dbReference>
<dbReference type="SUPFAM" id="SSF47413">
    <property type="entry name" value="lambda repressor-like DNA-binding domains"/>
    <property type="match status" value="1"/>
</dbReference>
<dbReference type="AlphaFoldDB" id="A0A7W5E2C1"/>
<dbReference type="GO" id="GO:0003700">
    <property type="term" value="F:DNA-binding transcription factor activity"/>
    <property type="evidence" value="ECO:0007669"/>
    <property type="project" value="TreeGrafter"/>
</dbReference>
<dbReference type="Pfam" id="PF13560">
    <property type="entry name" value="HTH_31"/>
    <property type="match status" value="1"/>
</dbReference>
<keyword evidence="4" id="KW-1185">Reference proteome</keyword>
<dbReference type="InterPro" id="IPR010982">
    <property type="entry name" value="Lambda_DNA-bd_dom_sf"/>
</dbReference>
<dbReference type="PANTHER" id="PTHR46797:SF1">
    <property type="entry name" value="METHYLPHOSPHONATE SYNTHASE"/>
    <property type="match status" value="1"/>
</dbReference>
<proteinExistence type="predicted"/>
<dbReference type="GO" id="GO:0003677">
    <property type="term" value="F:DNA binding"/>
    <property type="evidence" value="ECO:0007669"/>
    <property type="project" value="UniProtKB-KW"/>
</dbReference>
<evidence type="ECO:0000259" key="2">
    <source>
        <dbReference type="PROSITE" id="PS50943"/>
    </source>
</evidence>
<evidence type="ECO:0000313" key="3">
    <source>
        <dbReference type="EMBL" id="MBB3208923.1"/>
    </source>
</evidence>
<dbReference type="GO" id="GO:0005829">
    <property type="term" value="C:cytosol"/>
    <property type="evidence" value="ECO:0007669"/>
    <property type="project" value="TreeGrafter"/>
</dbReference>
<accession>A0A7W5E2C1</accession>
<reference evidence="3 4" key="1">
    <citation type="submission" date="2020-08" db="EMBL/GenBank/DDBJ databases">
        <title>Genomic Encyclopedia of Type Strains, Phase III (KMG-III): the genomes of soil and plant-associated and newly described type strains.</title>
        <authorList>
            <person name="Whitman W."/>
        </authorList>
    </citation>
    <scope>NUCLEOTIDE SEQUENCE [LARGE SCALE GENOMIC DNA]</scope>
    <source>
        <strain evidence="3 4">CECT 8075</strain>
    </source>
</reference>
<dbReference type="EMBL" id="JACHXU010000019">
    <property type="protein sequence ID" value="MBB3208923.1"/>
    <property type="molecule type" value="Genomic_DNA"/>
</dbReference>
<dbReference type="SMART" id="SM00530">
    <property type="entry name" value="HTH_XRE"/>
    <property type="match status" value="1"/>
</dbReference>
<evidence type="ECO:0000313" key="4">
    <source>
        <dbReference type="Proteomes" id="UP000536179"/>
    </source>
</evidence>
<evidence type="ECO:0000256" key="1">
    <source>
        <dbReference type="ARBA" id="ARBA00023125"/>
    </source>
</evidence>
<gene>
    <name evidence="3" type="ORF">FHS27_004757</name>
</gene>
<comment type="caution">
    <text evidence="3">The sequence shown here is derived from an EMBL/GenBank/DDBJ whole genome shotgun (WGS) entry which is preliminary data.</text>
</comment>
<dbReference type="PROSITE" id="PS50943">
    <property type="entry name" value="HTH_CROC1"/>
    <property type="match status" value="1"/>
</dbReference>
<dbReference type="Proteomes" id="UP000536179">
    <property type="component" value="Unassembled WGS sequence"/>
</dbReference>
<name>A0A7W5E2C1_9BACT</name>